<keyword evidence="5 6" id="KW-0378">Hydrolase</keyword>
<organism evidence="7 8">
    <name type="scientific">Halalkalicoccus tibetensis</name>
    <dbReference type="NCBI Taxonomy" id="175632"/>
    <lineage>
        <taxon>Archaea</taxon>
        <taxon>Methanobacteriati</taxon>
        <taxon>Methanobacteriota</taxon>
        <taxon>Stenosarchaea group</taxon>
        <taxon>Halobacteria</taxon>
        <taxon>Halobacteriales</taxon>
        <taxon>Halococcaceae</taxon>
        <taxon>Halalkalicoccus</taxon>
    </lineage>
</organism>
<sequence length="233" mass="26027">MYEAIHAAPEGRSTAARFAHAASEYGFEGIVVRDDAALEEDDAERIAERYGVDVVRGTEIRVDGPQRASGHLGNRREEHTLLALRGGTNELNRFAVEQVRVDVLTRPMAGDGDFNHVLAKAAARNGVRVEFDLSRVLRLAGGPRVQALSDMRKLRELVTQYDAPYVVSASPESHLQLRAPRELIAVGEQVGFPADWTEHGLREWGRIAERNREIASESFMEPGVRRGRYEEDR</sequence>
<evidence type="ECO:0000313" key="7">
    <source>
        <dbReference type="EMBL" id="MFC6904459.1"/>
    </source>
</evidence>
<gene>
    <name evidence="6" type="primary">rnp3</name>
    <name evidence="7" type="ORF">ACFQGH_04530</name>
</gene>
<comment type="subunit">
    <text evidence="6">Consists of a catalytic RNA component and at least 4-5 protein subunits.</text>
</comment>
<dbReference type="HAMAP" id="MF_00756">
    <property type="entry name" value="RNase_P_3"/>
    <property type="match status" value="1"/>
</dbReference>
<comment type="function">
    <text evidence="6">Part of ribonuclease P, a protein complex that generates mature tRNA molecules by cleaving their 5'-ends.</text>
</comment>
<evidence type="ECO:0000256" key="6">
    <source>
        <dbReference type="HAMAP-Rule" id="MF_00756"/>
    </source>
</evidence>
<dbReference type="Gene3D" id="3.20.20.140">
    <property type="entry name" value="Metal-dependent hydrolases"/>
    <property type="match status" value="1"/>
</dbReference>
<dbReference type="InterPro" id="IPR016195">
    <property type="entry name" value="Pol/histidinol_Pase-like"/>
</dbReference>
<dbReference type="EC" id="3.1.26.5" evidence="6"/>
<evidence type="ECO:0000256" key="1">
    <source>
        <dbReference type="ARBA" id="ARBA00022490"/>
    </source>
</evidence>
<comment type="catalytic activity">
    <reaction evidence="6">
        <text>Endonucleolytic cleavage of RNA, removing 5'-extranucleotides from tRNA precursor.</text>
        <dbReference type="EC" id="3.1.26.5"/>
    </reaction>
</comment>
<dbReference type="GO" id="GO:0030677">
    <property type="term" value="C:ribonuclease P complex"/>
    <property type="evidence" value="ECO:0007669"/>
    <property type="project" value="UniProtKB-UniRule"/>
</dbReference>
<dbReference type="Proteomes" id="UP001596312">
    <property type="component" value="Unassembled WGS sequence"/>
</dbReference>
<accession>A0ABD5V016</accession>
<evidence type="ECO:0000256" key="2">
    <source>
        <dbReference type="ARBA" id="ARBA00022694"/>
    </source>
</evidence>
<comment type="similarity">
    <text evidence="6">Belongs to the eukaryotic/archaeal RNase P protein component 3 family.</text>
</comment>
<proteinExistence type="inferred from homology"/>
<evidence type="ECO:0000256" key="3">
    <source>
        <dbReference type="ARBA" id="ARBA00022722"/>
    </source>
</evidence>
<keyword evidence="8" id="KW-1185">Reference proteome</keyword>
<dbReference type="Pfam" id="PF01876">
    <property type="entry name" value="RNase_P_p30"/>
    <property type="match status" value="1"/>
</dbReference>
<keyword evidence="2 6" id="KW-0819">tRNA processing</keyword>
<dbReference type="GO" id="GO:0001682">
    <property type="term" value="P:tRNA 5'-leader removal"/>
    <property type="evidence" value="ECO:0007669"/>
    <property type="project" value="UniProtKB-UniRule"/>
</dbReference>
<dbReference type="GO" id="GO:0004526">
    <property type="term" value="F:ribonuclease P activity"/>
    <property type="evidence" value="ECO:0007669"/>
    <property type="project" value="UniProtKB-UniRule"/>
</dbReference>
<dbReference type="AlphaFoldDB" id="A0ABD5V016"/>
<dbReference type="InterPro" id="IPR002738">
    <property type="entry name" value="RNase_P_p30"/>
</dbReference>
<dbReference type="EMBL" id="JBHSXQ010000001">
    <property type="protein sequence ID" value="MFC6904459.1"/>
    <property type="molecule type" value="Genomic_DNA"/>
</dbReference>
<protein>
    <recommendedName>
        <fullName evidence="6">Ribonuclease P protein component 3</fullName>
        <shortName evidence="6">RNase P component 3</shortName>
        <ecNumber evidence="6">3.1.26.5</ecNumber>
    </recommendedName>
    <alternativeName>
        <fullName evidence="6">Rpp30</fullName>
    </alternativeName>
</protein>
<comment type="caution">
    <text evidence="7">The sequence shown here is derived from an EMBL/GenBank/DDBJ whole genome shotgun (WGS) entry which is preliminary data.</text>
</comment>
<evidence type="ECO:0000313" key="8">
    <source>
        <dbReference type="Proteomes" id="UP001596312"/>
    </source>
</evidence>
<keyword evidence="4 6" id="KW-0255">Endonuclease</keyword>
<reference evidence="7 8" key="1">
    <citation type="journal article" date="2019" name="Int. J. Syst. Evol. Microbiol.">
        <title>The Global Catalogue of Microorganisms (GCM) 10K type strain sequencing project: providing services to taxonomists for standard genome sequencing and annotation.</title>
        <authorList>
            <consortium name="The Broad Institute Genomics Platform"/>
            <consortium name="The Broad Institute Genome Sequencing Center for Infectious Disease"/>
            <person name="Wu L."/>
            <person name="Ma J."/>
        </authorList>
    </citation>
    <scope>NUCLEOTIDE SEQUENCE [LARGE SCALE GENOMIC DNA]</scope>
    <source>
        <strain evidence="7 8">CGMCC 1.3240</strain>
    </source>
</reference>
<dbReference type="RefSeq" id="WP_340602964.1">
    <property type="nucleotide sequence ID" value="NZ_JBBMXV010000001.1"/>
</dbReference>
<evidence type="ECO:0000256" key="5">
    <source>
        <dbReference type="ARBA" id="ARBA00022801"/>
    </source>
</evidence>
<comment type="subcellular location">
    <subcellularLocation>
        <location evidence="6">Cytoplasm</location>
    </subcellularLocation>
</comment>
<dbReference type="SUPFAM" id="SSF89550">
    <property type="entry name" value="PHP domain-like"/>
    <property type="match status" value="1"/>
</dbReference>
<dbReference type="GO" id="GO:0005737">
    <property type="term" value="C:cytoplasm"/>
    <property type="evidence" value="ECO:0007669"/>
    <property type="project" value="UniProtKB-SubCell"/>
</dbReference>
<name>A0ABD5V016_9EURY</name>
<dbReference type="InterPro" id="IPR023539">
    <property type="entry name" value="RNase_P_comp-3_arc"/>
</dbReference>
<keyword evidence="3 6" id="KW-0540">Nuclease</keyword>
<keyword evidence="1 6" id="KW-0963">Cytoplasm</keyword>
<evidence type="ECO:0000256" key="4">
    <source>
        <dbReference type="ARBA" id="ARBA00022759"/>
    </source>
</evidence>